<reference evidence="4 5" key="1">
    <citation type="submission" date="2019-06" db="EMBL/GenBank/DDBJ databases">
        <title>Sequencing the genomes of 1000 actinobacteria strains.</title>
        <authorList>
            <person name="Klenk H.-P."/>
        </authorList>
    </citation>
    <scope>NUCLEOTIDE SEQUENCE [LARGE SCALE GENOMIC DNA]</scope>
    <source>
        <strain evidence="4 5">DSM 46837</strain>
    </source>
</reference>
<accession>A0A543P116</accession>
<protein>
    <submittedName>
        <fullName evidence="4">HNH endonuclease</fullName>
    </submittedName>
</protein>
<evidence type="ECO:0000313" key="4">
    <source>
        <dbReference type="EMBL" id="TQN37787.1"/>
    </source>
</evidence>
<dbReference type="InterPro" id="IPR003870">
    <property type="entry name" value="DUF222"/>
</dbReference>
<dbReference type="GO" id="GO:0004519">
    <property type="term" value="F:endonuclease activity"/>
    <property type="evidence" value="ECO:0007669"/>
    <property type="project" value="UniProtKB-KW"/>
</dbReference>
<keyword evidence="4" id="KW-0378">Hydrolase</keyword>
<keyword evidence="4" id="KW-0255">Endonuclease</keyword>
<evidence type="ECO:0000256" key="1">
    <source>
        <dbReference type="ARBA" id="ARBA00023450"/>
    </source>
</evidence>
<dbReference type="Pfam" id="PF01844">
    <property type="entry name" value="HNH"/>
    <property type="match status" value="1"/>
</dbReference>
<keyword evidence="5" id="KW-1185">Reference proteome</keyword>
<dbReference type="InterPro" id="IPR002711">
    <property type="entry name" value="HNH"/>
</dbReference>
<gene>
    <name evidence="4" type="ORF">FHU33_4453</name>
</gene>
<evidence type="ECO:0000256" key="2">
    <source>
        <dbReference type="SAM" id="MobiDB-lite"/>
    </source>
</evidence>
<dbReference type="Pfam" id="PF02720">
    <property type="entry name" value="DUF222"/>
    <property type="match status" value="1"/>
</dbReference>
<name>A0A543P116_9ACTN</name>
<proteinExistence type="inferred from homology"/>
<dbReference type="Gene3D" id="1.10.30.50">
    <property type="match status" value="1"/>
</dbReference>
<evidence type="ECO:0000313" key="5">
    <source>
        <dbReference type="Proteomes" id="UP000319865"/>
    </source>
</evidence>
<comment type="similarity">
    <text evidence="1">Belongs to the Rv1128c/1148c/1588c/1702c/1945/3466 family.</text>
</comment>
<dbReference type="RefSeq" id="WP_246064111.1">
    <property type="nucleotide sequence ID" value="NZ_VFQE01000002.1"/>
</dbReference>
<evidence type="ECO:0000259" key="3">
    <source>
        <dbReference type="SMART" id="SM00507"/>
    </source>
</evidence>
<dbReference type="InterPro" id="IPR003615">
    <property type="entry name" value="HNH_nuc"/>
</dbReference>
<feature type="region of interest" description="Disordered" evidence="2">
    <location>
        <begin position="534"/>
        <end position="596"/>
    </location>
</feature>
<dbReference type="GO" id="GO:0008270">
    <property type="term" value="F:zinc ion binding"/>
    <property type="evidence" value="ECO:0007669"/>
    <property type="project" value="InterPro"/>
</dbReference>
<feature type="domain" description="HNH nuclease" evidence="3">
    <location>
        <begin position="422"/>
        <end position="475"/>
    </location>
</feature>
<dbReference type="Proteomes" id="UP000319865">
    <property type="component" value="Unassembled WGS sequence"/>
</dbReference>
<dbReference type="GO" id="GO:0003676">
    <property type="term" value="F:nucleic acid binding"/>
    <property type="evidence" value="ECO:0007669"/>
    <property type="project" value="InterPro"/>
</dbReference>
<feature type="compositionally biased region" description="Basic residues" evidence="2">
    <location>
        <begin position="554"/>
        <end position="577"/>
    </location>
</feature>
<organism evidence="4 5">
    <name type="scientific">Blastococcus colisei</name>
    <dbReference type="NCBI Taxonomy" id="1564162"/>
    <lineage>
        <taxon>Bacteria</taxon>
        <taxon>Bacillati</taxon>
        <taxon>Actinomycetota</taxon>
        <taxon>Actinomycetes</taxon>
        <taxon>Geodermatophilales</taxon>
        <taxon>Geodermatophilaceae</taxon>
        <taxon>Blastococcus</taxon>
    </lineage>
</organism>
<feature type="region of interest" description="Disordered" evidence="2">
    <location>
        <begin position="295"/>
        <end position="327"/>
    </location>
</feature>
<dbReference type="AlphaFoldDB" id="A0A543P116"/>
<keyword evidence="4" id="KW-0540">Nuclease</keyword>
<comment type="caution">
    <text evidence="4">The sequence shown here is derived from an EMBL/GenBank/DDBJ whole genome shotgun (WGS) entry which is preliminary data.</text>
</comment>
<dbReference type="SMART" id="SM00507">
    <property type="entry name" value="HNHc"/>
    <property type="match status" value="1"/>
</dbReference>
<dbReference type="CDD" id="cd00085">
    <property type="entry name" value="HNHc"/>
    <property type="match status" value="1"/>
</dbReference>
<sequence>MHNDHRKTLEHDDEDLALSFMDRTDVELPFSPDAALEVDGRSCTVRRVSFSAHDAAAAVALLRERVASARVWRSRGNVPPTAVPLTCSFCRWPPLFFEHAFEGGPVPDHPTAQHRPGGPLPELAAAITAGAVRLAAATAAWLRLIAEFDERDGWHGYGIASCAHWLSWQCGLSPGAAREHVRVARALTSLPLIEAAFAAGRLSYSKVRALTRIAEPDSEAALLELAVELTASQVERTVRQWRRADILNAGDPPPEARPSFDHWWDESGMLTVKIRMAPEEGTGFMAAIDSVAERTARRERAEATRTAGAPRAAEAPPADDEDGPAPGRLAARRLAALSVLAEAAADIGRRAGDPPRREVVVHVDAAVLADDAAAGRAYVEGGPALTPSVVRRMLCEASVVGMIERDREPLAVGRRKRRATRAQRTALLRRDGGCARPGCLESRVERLHAHHLRHWLFGGRTDLSNLVLLCDRDHGLVHELDLVMSRADGRLVVTAPDGRRVWGVADAAFTGGLPGLSDTSPARDEWAGVHPVDLQMERRPSAADPVATAASRPVRARPGSRRPGRRRDRHNASKRLRPTCPAVPIGATLFPDGEPPLPDAMPTGGERMDVRYVVGVLMGNRDLVRRLETEATGVPAGT</sequence>
<dbReference type="EMBL" id="VFQE01000002">
    <property type="protein sequence ID" value="TQN37787.1"/>
    <property type="molecule type" value="Genomic_DNA"/>
</dbReference>
<feature type="compositionally biased region" description="Low complexity" evidence="2">
    <location>
        <begin position="304"/>
        <end position="316"/>
    </location>
</feature>